<dbReference type="NCBIfam" id="NF000499">
    <property type="entry name" value="Erm23S_rRNA_broad"/>
    <property type="match status" value="1"/>
</dbReference>
<comment type="similarity">
    <text evidence="5">Belongs to the class I-like SAM-binding methyltransferase superfamily. rRNA adenine N(6)-methyltransferase family.</text>
</comment>
<dbReference type="PROSITE" id="PS01131">
    <property type="entry name" value="RRNA_A_DIMETH"/>
    <property type="match status" value="1"/>
</dbReference>
<dbReference type="PANTHER" id="PTHR11727:SF7">
    <property type="entry name" value="DIMETHYLADENOSINE TRANSFERASE-RELATED"/>
    <property type="match status" value="1"/>
</dbReference>
<dbReference type="SUPFAM" id="SSF53335">
    <property type="entry name" value="S-adenosyl-L-methionine-dependent methyltransferases"/>
    <property type="match status" value="1"/>
</dbReference>
<keyword evidence="3 5" id="KW-0949">S-adenosyl-L-methionine</keyword>
<dbReference type="PANTHER" id="PTHR11727">
    <property type="entry name" value="DIMETHYLADENOSINE TRANSFERASE"/>
    <property type="match status" value="1"/>
</dbReference>
<evidence type="ECO:0000313" key="7">
    <source>
        <dbReference type="EMBL" id="WAZ24883.1"/>
    </source>
</evidence>
<feature type="binding site" evidence="5">
    <location>
        <position position="64"/>
    </location>
    <ligand>
        <name>S-adenosyl-L-methionine</name>
        <dbReference type="ChEBI" id="CHEBI:59789"/>
    </ligand>
</feature>
<dbReference type="Gene3D" id="3.40.50.150">
    <property type="entry name" value="Vaccinia Virus protein VP39"/>
    <property type="match status" value="1"/>
</dbReference>
<dbReference type="NCBIfam" id="NF000337">
    <property type="entry name" value="erm_SHROVE"/>
    <property type="match status" value="1"/>
</dbReference>
<evidence type="ECO:0000256" key="4">
    <source>
        <dbReference type="ARBA" id="ARBA00022884"/>
    </source>
</evidence>
<evidence type="ECO:0000256" key="1">
    <source>
        <dbReference type="ARBA" id="ARBA00022603"/>
    </source>
</evidence>
<dbReference type="InterPro" id="IPR029063">
    <property type="entry name" value="SAM-dependent_MTases_sf"/>
</dbReference>
<evidence type="ECO:0000256" key="3">
    <source>
        <dbReference type="ARBA" id="ARBA00022691"/>
    </source>
</evidence>
<dbReference type="Pfam" id="PF00398">
    <property type="entry name" value="RrnaAD"/>
    <property type="match status" value="1"/>
</dbReference>
<dbReference type="InterPro" id="IPR001737">
    <property type="entry name" value="KsgA/Erm"/>
</dbReference>
<dbReference type="EMBL" id="CP114413">
    <property type="protein sequence ID" value="WAZ24883.1"/>
    <property type="molecule type" value="Genomic_DNA"/>
</dbReference>
<keyword evidence="2 5" id="KW-0808">Transferase</keyword>
<proteinExistence type="inferred from homology"/>
<feature type="binding site" evidence="5">
    <location>
        <position position="43"/>
    </location>
    <ligand>
        <name>S-adenosyl-L-methionine</name>
        <dbReference type="ChEBI" id="CHEBI:59789"/>
    </ligand>
</feature>
<dbReference type="RefSeq" id="WP_269662370.1">
    <property type="nucleotide sequence ID" value="NZ_CP114413.1"/>
</dbReference>
<evidence type="ECO:0000313" key="8">
    <source>
        <dbReference type="Proteomes" id="UP001164439"/>
    </source>
</evidence>
<dbReference type="Gene3D" id="1.10.8.100">
    <property type="entry name" value="Ribosomal RNA adenine dimethylase-like, domain 2"/>
    <property type="match status" value="1"/>
</dbReference>
<organism evidence="7 8">
    <name type="scientific">Streptomyces cinnabarinus</name>
    <dbReference type="NCBI Taxonomy" id="67287"/>
    <lineage>
        <taxon>Bacteria</taxon>
        <taxon>Bacillati</taxon>
        <taxon>Actinomycetota</taxon>
        <taxon>Actinomycetes</taxon>
        <taxon>Kitasatosporales</taxon>
        <taxon>Streptomycetaceae</taxon>
        <taxon>Streptomyces</taxon>
    </lineage>
</organism>
<evidence type="ECO:0000259" key="6">
    <source>
        <dbReference type="SMART" id="SM00650"/>
    </source>
</evidence>
<feature type="binding site" evidence="5">
    <location>
        <position position="16"/>
    </location>
    <ligand>
        <name>S-adenosyl-L-methionine</name>
        <dbReference type="ChEBI" id="CHEBI:59789"/>
    </ligand>
</feature>
<keyword evidence="4 5" id="KW-0694">RNA-binding</keyword>
<accession>A0ABY7KK11</accession>
<feature type="domain" description="Ribosomal RNA adenine methylase transferase N-terminal" evidence="6">
    <location>
        <begin position="21"/>
        <end position="187"/>
    </location>
</feature>
<dbReference type="Proteomes" id="UP001164439">
    <property type="component" value="Chromosome"/>
</dbReference>
<feature type="binding site" evidence="5">
    <location>
        <position position="105"/>
    </location>
    <ligand>
        <name>S-adenosyl-L-methionine</name>
        <dbReference type="ChEBI" id="CHEBI:59789"/>
    </ligand>
</feature>
<protein>
    <submittedName>
        <fullName evidence="7">ErmE/ErmH/ErmO/ErmR family 23S rRNA (Adenine(2058)-N(6))-methyltransferase</fullName>
    </submittedName>
</protein>
<gene>
    <name evidence="7" type="primary">erm</name>
    <name evidence="7" type="ORF">STRCI_006338</name>
</gene>
<keyword evidence="8" id="KW-1185">Reference proteome</keyword>
<dbReference type="InterPro" id="IPR020596">
    <property type="entry name" value="rRNA_Ade_Mease_Trfase_CS"/>
</dbReference>
<name>A0ABY7KK11_9ACTN</name>
<reference evidence="7" key="1">
    <citation type="submission" date="2022-12" db="EMBL/GenBank/DDBJ databases">
        <authorList>
            <person name="Ruckert C."/>
            <person name="Busche T."/>
            <person name="Kalinowski J."/>
            <person name="Wittmann C."/>
        </authorList>
    </citation>
    <scope>NUCLEOTIDE SEQUENCE</scope>
    <source>
        <strain evidence="7">DSM 40467</strain>
    </source>
</reference>
<dbReference type="InterPro" id="IPR020598">
    <property type="entry name" value="rRNA_Ade_methylase_Trfase_N"/>
</dbReference>
<evidence type="ECO:0000256" key="5">
    <source>
        <dbReference type="PROSITE-ProRule" id="PRU01026"/>
    </source>
</evidence>
<sequence length="270" mass="29821">MARPTRVSRALSQNFLADRATADRFARIAVPPGHRPALLLEVGAGKGALTAVLAPRCHELRAYEIDSRLLPGLCTRFSAAPQVHVIGGDFLAARPPRTPFSVAGNVPFSRTADIVDWCLRALALTDATLITQLEYARKRTGDYGSWTLLTVRSWPRHEWRLVGRVARTRFRPAPRVDAGILRIERRPTPLLGPAEQASWRHLVELGFSGVGGSLHASLRRVHPGRRVDAAFHAAGLDRRVLVGEVAPERWLRLHWSLQGSRHGSRHGSPS</sequence>
<dbReference type="SMART" id="SM00650">
    <property type="entry name" value="rADc"/>
    <property type="match status" value="1"/>
</dbReference>
<dbReference type="InterPro" id="IPR023165">
    <property type="entry name" value="rRNA_Ade_diMease-like_C"/>
</dbReference>
<evidence type="ECO:0000256" key="2">
    <source>
        <dbReference type="ARBA" id="ARBA00022679"/>
    </source>
</evidence>
<dbReference type="PROSITE" id="PS51689">
    <property type="entry name" value="SAM_RNA_A_N6_MT"/>
    <property type="match status" value="1"/>
</dbReference>
<feature type="binding site" evidence="5">
    <location>
        <position position="14"/>
    </location>
    <ligand>
        <name>S-adenosyl-L-methionine</name>
        <dbReference type="ChEBI" id="CHEBI:59789"/>
    </ligand>
</feature>
<keyword evidence="1 5" id="KW-0489">Methyltransferase</keyword>
<feature type="binding site" evidence="5">
    <location>
        <position position="89"/>
    </location>
    <ligand>
        <name>S-adenosyl-L-methionine</name>
        <dbReference type="ChEBI" id="CHEBI:59789"/>
    </ligand>
</feature>